<dbReference type="InterPro" id="IPR011009">
    <property type="entry name" value="Kinase-like_dom_sf"/>
</dbReference>
<feature type="domain" description="Protein kinase" evidence="9">
    <location>
        <begin position="15"/>
        <end position="307"/>
    </location>
</feature>
<evidence type="ECO:0000256" key="3">
    <source>
        <dbReference type="ARBA" id="ARBA00022679"/>
    </source>
</evidence>
<evidence type="ECO:0000256" key="6">
    <source>
        <dbReference type="ARBA" id="ARBA00022840"/>
    </source>
</evidence>
<keyword evidence="11" id="KW-1185">Reference proteome</keyword>
<dbReference type="GO" id="GO:0005634">
    <property type="term" value="C:nucleus"/>
    <property type="evidence" value="ECO:0000318"/>
    <property type="project" value="GO_Central"/>
</dbReference>
<protein>
    <submittedName>
        <fullName evidence="10">CMGC family protein kinase</fullName>
    </submittedName>
</protein>
<evidence type="ECO:0000256" key="7">
    <source>
        <dbReference type="PROSITE-ProRule" id="PRU10141"/>
    </source>
</evidence>
<reference evidence="10" key="2">
    <citation type="journal article" date="2007" name="Science">
        <title>Draft genome sequence of the sexually transmitted pathogen Trichomonas vaginalis.</title>
        <authorList>
            <person name="Carlton J.M."/>
            <person name="Hirt R.P."/>
            <person name="Silva J.C."/>
            <person name="Delcher A.L."/>
            <person name="Schatz M."/>
            <person name="Zhao Q."/>
            <person name="Wortman J.R."/>
            <person name="Bidwell S.L."/>
            <person name="Alsmark U.C.M."/>
            <person name="Besteiro S."/>
            <person name="Sicheritz-Ponten T."/>
            <person name="Noel C.J."/>
            <person name="Dacks J.B."/>
            <person name="Foster P.G."/>
            <person name="Simillion C."/>
            <person name="Van de Peer Y."/>
            <person name="Miranda-Saavedra D."/>
            <person name="Barton G.J."/>
            <person name="Westrop G.D."/>
            <person name="Mueller S."/>
            <person name="Dessi D."/>
            <person name="Fiori P.L."/>
            <person name="Ren Q."/>
            <person name="Paulsen I."/>
            <person name="Zhang H."/>
            <person name="Bastida-Corcuera F.D."/>
            <person name="Simoes-Barbosa A."/>
            <person name="Brown M.T."/>
            <person name="Hayes R.D."/>
            <person name="Mukherjee M."/>
            <person name="Okumura C.Y."/>
            <person name="Schneider R."/>
            <person name="Smith A.J."/>
            <person name="Vanacova S."/>
            <person name="Villalvazo M."/>
            <person name="Haas B.J."/>
            <person name="Pertea M."/>
            <person name="Feldblyum T.V."/>
            <person name="Utterback T.R."/>
            <person name="Shu C.L."/>
            <person name="Osoegawa K."/>
            <person name="de Jong P.J."/>
            <person name="Hrdy I."/>
            <person name="Horvathova L."/>
            <person name="Zubacova Z."/>
            <person name="Dolezal P."/>
            <person name="Malik S.B."/>
            <person name="Logsdon J.M. Jr."/>
            <person name="Henze K."/>
            <person name="Gupta A."/>
            <person name="Wang C.C."/>
            <person name="Dunne R.L."/>
            <person name="Upcroft J.A."/>
            <person name="Upcroft P."/>
            <person name="White O."/>
            <person name="Salzberg S.L."/>
            <person name="Tang P."/>
            <person name="Chiu C.-H."/>
            <person name="Lee Y.-S."/>
            <person name="Embley T.M."/>
            <person name="Coombs G.H."/>
            <person name="Mottram J.C."/>
            <person name="Tachezy J."/>
            <person name="Fraser-Liggett C.M."/>
            <person name="Johnson P.J."/>
        </authorList>
    </citation>
    <scope>NUCLEOTIDE SEQUENCE [LARGE SCALE GENOMIC DNA]</scope>
    <source>
        <strain evidence="10">G3</strain>
    </source>
</reference>
<dbReference type="FunFam" id="1.10.510.10:FF:001438">
    <property type="entry name" value="CMGC family protein kinase"/>
    <property type="match status" value="1"/>
</dbReference>
<keyword evidence="5 10" id="KW-0418">Kinase</keyword>
<evidence type="ECO:0000259" key="9">
    <source>
        <dbReference type="PROSITE" id="PS50011"/>
    </source>
</evidence>
<dbReference type="OrthoDB" id="122279at2759"/>
<dbReference type="Gene3D" id="1.10.510.10">
    <property type="entry name" value="Transferase(Phosphotransferase) domain 1"/>
    <property type="match status" value="1"/>
</dbReference>
<dbReference type="Proteomes" id="UP000001542">
    <property type="component" value="Unassembled WGS sequence"/>
</dbReference>
<evidence type="ECO:0000256" key="4">
    <source>
        <dbReference type="ARBA" id="ARBA00022741"/>
    </source>
</evidence>
<dbReference type="InterPro" id="IPR050108">
    <property type="entry name" value="CDK"/>
</dbReference>
<comment type="similarity">
    <text evidence="1">Belongs to the protein kinase superfamily. CMGC Ser/Thr protein kinase family. CDC2/CDKX subfamily.</text>
</comment>
<dbReference type="PANTHER" id="PTHR24056">
    <property type="entry name" value="CELL DIVISION PROTEIN KINASE"/>
    <property type="match status" value="1"/>
</dbReference>
<dbReference type="KEGG" id="tva:4770598"/>
<dbReference type="VEuPathDB" id="TrichDB:TVAGG3_0146990"/>
<dbReference type="PROSITE" id="PS00107">
    <property type="entry name" value="PROTEIN_KINASE_ATP"/>
    <property type="match status" value="1"/>
</dbReference>
<dbReference type="InterPro" id="IPR008271">
    <property type="entry name" value="Ser/Thr_kinase_AS"/>
</dbReference>
<evidence type="ECO:0000313" key="10">
    <source>
        <dbReference type="EMBL" id="EAY12631.1"/>
    </source>
</evidence>
<evidence type="ECO:0000256" key="5">
    <source>
        <dbReference type="ARBA" id="ARBA00022777"/>
    </source>
</evidence>
<dbReference type="STRING" id="5722.A2E3X6"/>
<dbReference type="EMBL" id="DS113298">
    <property type="protein sequence ID" value="EAY12631.1"/>
    <property type="molecule type" value="Genomic_DNA"/>
</dbReference>
<dbReference type="AlphaFoldDB" id="A2E3X6"/>
<dbReference type="eggNOG" id="KOG0600">
    <property type="taxonomic scope" value="Eukaryota"/>
</dbReference>
<dbReference type="VEuPathDB" id="TrichDB:TVAG_074590"/>
<evidence type="ECO:0000256" key="8">
    <source>
        <dbReference type="RuleBase" id="RU000304"/>
    </source>
</evidence>
<proteinExistence type="inferred from homology"/>
<dbReference type="PROSITE" id="PS50011">
    <property type="entry name" value="PROTEIN_KINASE_DOM"/>
    <property type="match status" value="1"/>
</dbReference>
<dbReference type="PROSITE" id="PS00108">
    <property type="entry name" value="PROTEIN_KINASE_ST"/>
    <property type="match status" value="1"/>
</dbReference>
<organism evidence="10 11">
    <name type="scientific">Trichomonas vaginalis (strain ATCC PRA-98 / G3)</name>
    <dbReference type="NCBI Taxonomy" id="412133"/>
    <lineage>
        <taxon>Eukaryota</taxon>
        <taxon>Metamonada</taxon>
        <taxon>Parabasalia</taxon>
        <taxon>Trichomonadida</taxon>
        <taxon>Trichomonadidae</taxon>
        <taxon>Trichomonas</taxon>
    </lineage>
</organism>
<sequence>MSSDSPGCSLIKNRFRIIENIGQGAYGSVYKALDLLNNKIVALKTVKIFDHKQSMPVSFFRELKVLQSIKDSHIIQYFETIRSNDSTFISMECCDTDLQKQLSSRYRLSFIQIKSLMKQLLQGLNTLHSNGFAHRDIKPANILLKGGSQLKIADLGLSKQILNQRLTSKVCALAYRAPELILGSKDYTFSVDIWSAGVIFYELLTGLPFPAAGSEIGQIDKIFQLTGTPNNSETNSNEDIKLFNFYCQLPNWNITSMLSSHTRTLEQFLEKLIPLEMQEAIPILLEMLSLNPEKRPSASQLLQYDFFSFDEEAIPKIPHPEIKVVEQRCITPPYVHRPAPILLVCN</sequence>
<dbReference type="Gene3D" id="3.30.200.20">
    <property type="entry name" value="Phosphorylase Kinase, domain 1"/>
    <property type="match status" value="1"/>
</dbReference>
<dbReference type="OMA" id="DVWKARH"/>
<reference evidence="10" key="1">
    <citation type="submission" date="2006-10" db="EMBL/GenBank/DDBJ databases">
        <authorList>
            <person name="Amadeo P."/>
            <person name="Zhao Q."/>
            <person name="Wortman J."/>
            <person name="Fraser-Liggett C."/>
            <person name="Carlton J."/>
        </authorList>
    </citation>
    <scope>NUCLEOTIDE SEQUENCE</scope>
    <source>
        <strain evidence="10">G3</strain>
    </source>
</reference>
<keyword evidence="4 7" id="KW-0547">Nucleotide-binding</keyword>
<dbReference type="RefSeq" id="XP_001324854.1">
    <property type="nucleotide sequence ID" value="XM_001324819.1"/>
</dbReference>
<dbReference type="GO" id="GO:0004674">
    <property type="term" value="F:protein serine/threonine kinase activity"/>
    <property type="evidence" value="ECO:0000318"/>
    <property type="project" value="GO_Central"/>
</dbReference>
<keyword evidence="6 7" id="KW-0067">ATP-binding</keyword>
<dbReference type="Pfam" id="PF00069">
    <property type="entry name" value="Pkinase"/>
    <property type="match status" value="1"/>
</dbReference>
<dbReference type="SUPFAM" id="SSF56112">
    <property type="entry name" value="Protein kinase-like (PK-like)"/>
    <property type="match status" value="1"/>
</dbReference>
<keyword evidence="2 8" id="KW-0723">Serine/threonine-protein kinase</keyword>
<dbReference type="InterPro" id="IPR017441">
    <property type="entry name" value="Protein_kinase_ATP_BS"/>
</dbReference>
<name>A2E3X6_TRIV3</name>
<dbReference type="InterPro" id="IPR000719">
    <property type="entry name" value="Prot_kinase_dom"/>
</dbReference>
<dbReference type="SMR" id="A2E3X6"/>
<keyword evidence="3" id="KW-0808">Transferase</keyword>
<gene>
    <name evidence="10" type="ORF">TVAG_074590</name>
</gene>
<feature type="binding site" evidence="7">
    <location>
        <position position="44"/>
    </location>
    <ligand>
        <name>ATP</name>
        <dbReference type="ChEBI" id="CHEBI:30616"/>
    </ligand>
</feature>
<accession>A2E3X6</accession>
<dbReference type="GO" id="GO:0005524">
    <property type="term" value="F:ATP binding"/>
    <property type="evidence" value="ECO:0007669"/>
    <property type="project" value="UniProtKB-UniRule"/>
</dbReference>
<evidence type="ECO:0000313" key="11">
    <source>
        <dbReference type="Proteomes" id="UP000001542"/>
    </source>
</evidence>
<dbReference type="SMART" id="SM00220">
    <property type="entry name" value="S_TKc"/>
    <property type="match status" value="1"/>
</dbReference>
<evidence type="ECO:0000256" key="1">
    <source>
        <dbReference type="ARBA" id="ARBA00006485"/>
    </source>
</evidence>
<dbReference type="InParanoid" id="A2E3X6"/>
<dbReference type="PANTHER" id="PTHR24056:SF107">
    <property type="entry name" value="CYCLIN-DEPENDENT KINASE 11A-RELATED"/>
    <property type="match status" value="1"/>
</dbReference>
<evidence type="ECO:0000256" key="2">
    <source>
        <dbReference type="ARBA" id="ARBA00022527"/>
    </source>
</evidence>